<accession>A0A2U3E8S5</accession>
<name>A0A2U3E8S5_PURLI</name>
<feature type="region of interest" description="Disordered" evidence="1">
    <location>
        <begin position="352"/>
        <end position="413"/>
    </location>
</feature>
<dbReference type="EMBL" id="LCWV01000008">
    <property type="protein sequence ID" value="PWI70877.1"/>
    <property type="molecule type" value="Genomic_DNA"/>
</dbReference>
<feature type="region of interest" description="Disordered" evidence="1">
    <location>
        <begin position="588"/>
        <end position="607"/>
    </location>
</feature>
<organism evidence="2 3">
    <name type="scientific">Purpureocillium lilacinum</name>
    <name type="common">Paecilomyces lilacinus</name>
    <dbReference type="NCBI Taxonomy" id="33203"/>
    <lineage>
        <taxon>Eukaryota</taxon>
        <taxon>Fungi</taxon>
        <taxon>Dikarya</taxon>
        <taxon>Ascomycota</taxon>
        <taxon>Pezizomycotina</taxon>
        <taxon>Sordariomycetes</taxon>
        <taxon>Hypocreomycetidae</taxon>
        <taxon>Hypocreales</taxon>
        <taxon>Ophiocordycipitaceae</taxon>
        <taxon>Purpureocillium</taxon>
    </lineage>
</organism>
<evidence type="ECO:0000256" key="1">
    <source>
        <dbReference type="SAM" id="MobiDB-lite"/>
    </source>
</evidence>
<reference evidence="2 3" key="1">
    <citation type="journal article" date="2016" name="Front. Microbiol.">
        <title>Genome and transcriptome sequences reveal the specific parasitism of the nematophagous Purpureocillium lilacinum 36-1.</title>
        <authorList>
            <person name="Xie J."/>
            <person name="Li S."/>
            <person name="Mo C."/>
            <person name="Xiao X."/>
            <person name="Peng D."/>
            <person name="Wang G."/>
            <person name="Xiao Y."/>
        </authorList>
    </citation>
    <scope>NUCLEOTIDE SEQUENCE [LARGE SCALE GENOMIC DNA]</scope>
    <source>
        <strain evidence="2 3">36-1</strain>
    </source>
</reference>
<evidence type="ECO:0000313" key="3">
    <source>
        <dbReference type="Proteomes" id="UP000245956"/>
    </source>
</evidence>
<comment type="caution">
    <text evidence="2">The sequence shown here is derived from an EMBL/GenBank/DDBJ whole genome shotgun (WGS) entry which is preliminary data.</text>
</comment>
<sequence>MQSQPPVHEGRKRTRASSPRVERELYPQDETGQDAYLGTKQKVWLAAEKGKWLWLMADRGERAAVPVTHPSMIAGLAVERTSARFLRDVRSAWPPLLGAERGKELRPKRSGGGGTMQPLQEEETARCLRCAVVEGTVLKHFTHYTKFNHVKQPQFVPARPGKGSQARPRGLVRREHVEKAAGPSRLHGSEEEARSISAWLPGWLPYRVMWLSGSVNKGPCRAAIRHSKSLASPVPVAELRGASWADAGCAIRHVREQEPGQARPPSGPGMSTDLILGRLPPFGVGRASRARWTEGPIIGSAGAEAKAVGHVRGVKMRLLYGFLQRSGNQTTVSVCVPSSACDVGKGRCSRMYGGTPSGRDSPPPSYTSEPQREDGAGELETEPSAPSRTKRATRPNQMTEVPPPTRPSPPNVIRRSQACGLLEKPPRRLGGVVGRGVGEGGRRATGIVHKSGTRRHTHVRSLRCRLLRCLVFLQLRLTVTCFLRQMICPPVFLQCRFALQQWRLATTSRHAGLDSVGDCSAVAPLALNCTAEHSWKVSPLPARMMAQRQVNAWGARHRVLSSDGRPRISTVAVAVTEEPTRTLTCLSAAATTSESSPPPARVRRANTSSARLPYCARRPRGGGSIHTAYRAQQSAFRSSCTYARLGR</sequence>
<protein>
    <submittedName>
        <fullName evidence="2">Uncharacterized protein</fullName>
    </submittedName>
</protein>
<gene>
    <name evidence="2" type="ORF">PCL_12245</name>
</gene>
<evidence type="ECO:0000313" key="2">
    <source>
        <dbReference type="EMBL" id="PWI70877.1"/>
    </source>
</evidence>
<feature type="region of interest" description="Disordered" evidence="1">
    <location>
        <begin position="1"/>
        <end position="32"/>
    </location>
</feature>
<dbReference type="AlphaFoldDB" id="A0A2U3E8S5"/>
<dbReference type="Proteomes" id="UP000245956">
    <property type="component" value="Unassembled WGS sequence"/>
</dbReference>
<feature type="compositionally biased region" description="Pro residues" evidence="1">
    <location>
        <begin position="401"/>
        <end position="410"/>
    </location>
</feature>
<proteinExistence type="predicted"/>